<evidence type="ECO:0000313" key="1">
    <source>
        <dbReference type="EMBL" id="QBA19659.1"/>
    </source>
</evidence>
<reference evidence="1" key="1">
    <citation type="submission" date="2019-01" db="EMBL/GenBank/DDBJ databases">
        <title>Whole Genome Sequencing for Putative Detection of Antimicrobial Resistance and Potential Virulence Factors in Chryseobacterium indologenes isolated from Nile Tilapia in Tanzania.</title>
        <authorList>
            <person name="Mwega E."/>
            <person name="Mutoloki S."/>
            <person name="Mugimba K."/>
            <person name="Colquhoun D."/>
            <person name="Mdegela R."/>
            <person name="Evensen O."/>
            <person name="Wasteson Y."/>
        </authorList>
    </citation>
    <scope>NUCLEOTIDE SEQUENCE [LARGE SCALE GENOMIC DNA]</scope>
    <source>
        <strain evidence="1">StR 01</strain>
    </source>
</reference>
<name>A0A411DGY9_CHRID</name>
<gene>
    <name evidence="1" type="ORF">EU348_00150</name>
</gene>
<dbReference type="EMBL" id="CP035532">
    <property type="protein sequence ID" value="QBA19659.1"/>
    <property type="molecule type" value="Genomic_DNA"/>
</dbReference>
<proteinExistence type="predicted"/>
<sequence length="94" mass="11262">MAFAHLYLSYYFFDHSLDFHLKFINLDFGECFKAPGRASCFEAQKTVMRHSKHNLPCSGEHHIYRITKNYCNKRSTSFRCCNKHQLFLKLYTTR</sequence>
<dbReference type="AlphaFoldDB" id="A0A411DGY9"/>
<accession>A0A411DGY9</accession>
<organism evidence="1">
    <name type="scientific">Chryseobacterium indologenes</name>
    <name type="common">Flavobacterium indologenes</name>
    <dbReference type="NCBI Taxonomy" id="253"/>
    <lineage>
        <taxon>Bacteria</taxon>
        <taxon>Pseudomonadati</taxon>
        <taxon>Bacteroidota</taxon>
        <taxon>Flavobacteriia</taxon>
        <taxon>Flavobacteriales</taxon>
        <taxon>Weeksellaceae</taxon>
        <taxon>Chryseobacterium group</taxon>
        <taxon>Chryseobacterium</taxon>
    </lineage>
</organism>
<protein>
    <submittedName>
        <fullName evidence="1">Uncharacterized protein</fullName>
    </submittedName>
</protein>